<organism evidence="7 8">
    <name type="scientific">Bifidobacterium pullorum subsp. saeculare</name>
    <dbReference type="NCBI Taxonomy" id="78257"/>
    <lineage>
        <taxon>Bacteria</taxon>
        <taxon>Bacillati</taxon>
        <taxon>Actinomycetota</taxon>
        <taxon>Actinomycetes</taxon>
        <taxon>Bifidobacteriales</taxon>
        <taxon>Bifidobacteriaceae</taxon>
        <taxon>Bifidobacterium</taxon>
    </lineage>
</organism>
<dbReference type="InterPro" id="IPR050090">
    <property type="entry name" value="Tyrosine_recombinase_XerCD"/>
</dbReference>
<evidence type="ECO:0000313" key="8">
    <source>
        <dbReference type="Proteomes" id="UP000718821"/>
    </source>
</evidence>
<dbReference type="Proteomes" id="UP000718821">
    <property type="component" value="Unassembled WGS sequence"/>
</dbReference>
<dbReference type="InterPro" id="IPR002104">
    <property type="entry name" value="Integrase_catalytic"/>
</dbReference>
<evidence type="ECO:0000256" key="1">
    <source>
        <dbReference type="ARBA" id="ARBA00008857"/>
    </source>
</evidence>
<protein>
    <submittedName>
        <fullName evidence="7">Tyrosine-type recombinase/integrase</fullName>
    </submittedName>
</protein>
<comment type="similarity">
    <text evidence="1">Belongs to the 'phage' integrase family.</text>
</comment>
<dbReference type="AlphaFoldDB" id="A0A938WXQ7"/>
<dbReference type="PROSITE" id="PS51898">
    <property type="entry name" value="TYR_RECOMBINASE"/>
    <property type="match status" value="1"/>
</dbReference>
<dbReference type="Gene3D" id="1.10.150.130">
    <property type="match status" value="1"/>
</dbReference>
<feature type="compositionally biased region" description="Basic and acidic residues" evidence="5">
    <location>
        <begin position="15"/>
        <end position="26"/>
    </location>
</feature>
<keyword evidence="2" id="KW-0238">DNA-binding</keyword>
<dbReference type="GO" id="GO:0006310">
    <property type="term" value="P:DNA recombination"/>
    <property type="evidence" value="ECO:0007669"/>
    <property type="project" value="UniProtKB-KW"/>
</dbReference>
<evidence type="ECO:0000256" key="4">
    <source>
        <dbReference type="SAM" id="Coils"/>
    </source>
</evidence>
<gene>
    <name evidence="7" type="ORF">H7U32_01120</name>
</gene>
<dbReference type="InterPro" id="IPR011010">
    <property type="entry name" value="DNA_brk_join_enz"/>
</dbReference>
<accession>A0A938WXQ7</accession>
<name>A0A938WXQ7_9BIFI</name>
<reference evidence="7" key="1">
    <citation type="submission" date="2020-08" db="EMBL/GenBank/DDBJ databases">
        <authorList>
            <person name="Cejkova D."/>
            <person name="Kubasova T."/>
            <person name="Jahodarova E."/>
            <person name="Rychlik I."/>
        </authorList>
    </citation>
    <scope>NUCLEOTIDE SEQUENCE</scope>
    <source>
        <strain evidence="7">An836</strain>
    </source>
</reference>
<comment type="caution">
    <text evidence="7">The sequence shown here is derived from an EMBL/GenBank/DDBJ whole genome shotgun (WGS) entry which is preliminary data.</text>
</comment>
<feature type="domain" description="Tyr recombinase" evidence="6">
    <location>
        <begin position="139"/>
        <end position="321"/>
    </location>
</feature>
<evidence type="ECO:0000313" key="7">
    <source>
        <dbReference type="EMBL" id="MBM6698948.1"/>
    </source>
</evidence>
<dbReference type="Gene3D" id="1.10.443.10">
    <property type="entry name" value="Intergrase catalytic core"/>
    <property type="match status" value="1"/>
</dbReference>
<evidence type="ECO:0000259" key="6">
    <source>
        <dbReference type="PROSITE" id="PS51898"/>
    </source>
</evidence>
<dbReference type="InterPro" id="IPR010998">
    <property type="entry name" value="Integrase_recombinase_N"/>
</dbReference>
<dbReference type="GO" id="GO:0015074">
    <property type="term" value="P:DNA integration"/>
    <property type="evidence" value="ECO:0007669"/>
    <property type="project" value="InterPro"/>
</dbReference>
<feature type="coiled-coil region" evidence="4">
    <location>
        <begin position="334"/>
        <end position="361"/>
    </location>
</feature>
<dbReference type="PANTHER" id="PTHR30349">
    <property type="entry name" value="PHAGE INTEGRASE-RELATED"/>
    <property type="match status" value="1"/>
</dbReference>
<dbReference type="PANTHER" id="PTHR30349:SF64">
    <property type="entry name" value="PROPHAGE INTEGRASE INTD-RELATED"/>
    <property type="match status" value="1"/>
</dbReference>
<keyword evidence="8" id="KW-1185">Reference proteome</keyword>
<evidence type="ECO:0000256" key="3">
    <source>
        <dbReference type="ARBA" id="ARBA00023172"/>
    </source>
</evidence>
<dbReference type="RefSeq" id="WP_204467267.1">
    <property type="nucleotide sequence ID" value="NZ_JACLYU010000001.1"/>
</dbReference>
<dbReference type="SUPFAM" id="SSF56349">
    <property type="entry name" value="DNA breaking-rejoining enzymes"/>
    <property type="match status" value="1"/>
</dbReference>
<evidence type="ECO:0000256" key="2">
    <source>
        <dbReference type="ARBA" id="ARBA00023125"/>
    </source>
</evidence>
<dbReference type="GO" id="GO:0003677">
    <property type="term" value="F:DNA binding"/>
    <property type="evidence" value="ECO:0007669"/>
    <property type="project" value="UniProtKB-KW"/>
</dbReference>
<feature type="region of interest" description="Disordered" evidence="5">
    <location>
        <begin position="1"/>
        <end position="27"/>
    </location>
</feature>
<dbReference type="EMBL" id="JACLYU010000001">
    <property type="protein sequence ID" value="MBM6698948.1"/>
    <property type="molecule type" value="Genomic_DNA"/>
</dbReference>
<evidence type="ECO:0000256" key="5">
    <source>
        <dbReference type="SAM" id="MobiDB-lite"/>
    </source>
</evidence>
<sequence length="361" mass="40029">MVEADRQGVQTWTHPTEREQAEHEQAARSITVGEWLEKWGDKFIKETTTGAPTSAGTQRTRVVYLAHLHRAQFIDKPLRMLTAADVERWLADFDAGATPRRRCFQTLKKALTDAVAQGYIDKSPIESRPAPALPKSRQAEIPPLTPSELATIAAHMPAGYAATIWLGACCGLRINEVSALQAADFDLPHRLLHVRHSLDAATRELKAPKTEASEATLPLPDELVPMLQELGAAHPTGPVFPAPHGGFLRHQTLRSWFDKAKQYANRPDAHFHTLRATFITALTLEGATVAETMSLGRHADVETSVERYQRALQGRKTAIMDRVGHALVPHKRTRAQVTQELSEARARVKQLEAELAKMPCE</sequence>
<reference evidence="7" key="2">
    <citation type="journal article" date="2021" name="Sci. Rep.">
        <title>The distribution of antibiotic resistance genes in chicken gut microbiota commensals.</title>
        <authorList>
            <person name="Juricova H."/>
            <person name="Matiasovicova J."/>
            <person name="Kubasova T."/>
            <person name="Cejkova D."/>
            <person name="Rychlik I."/>
        </authorList>
    </citation>
    <scope>NUCLEOTIDE SEQUENCE</scope>
    <source>
        <strain evidence="7">An836</strain>
    </source>
</reference>
<proteinExistence type="inferred from homology"/>
<keyword evidence="3" id="KW-0233">DNA recombination</keyword>
<dbReference type="InterPro" id="IPR013762">
    <property type="entry name" value="Integrase-like_cat_sf"/>
</dbReference>
<keyword evidence="4" id="KW-0175">Coiled coil</keyword>
<dbReference type="Pfam" id="PF00589">
    <property type="entry name" value="Phage_integrase"/>
    <property type="match status" value="1"/>
</dbReference>